<reference evidence="2" key="1">
    <citation type="submission" date="2022-07" db="EMBL/GenBank/DDBJ databases">
        <title>Phylogenomic reconstructions and comparative analyses of Kickxellomycotina fungi.</title>
        <authorList>
            <person name="Reynolds N.K."/>
            <person name="Stajich J.E."/>
            <person name="Barry K."/>
            <person name="Grigoriev I.V."/>
            <person name="Crous P."/>
            <person name="Smith M.E."/>
        </authorList>
    </citation>
    <scope>NUCLEOTIDE SEQUENCE</scope>
    <source>
        <strain evidence="2">NBRC 100468</strain>
    </source>
</reference>
<protein>
    <submittedName>
        <fullName evidence="2">Uncharacterized protein</fullName>
    </submittedName>
</protein>
<keyword evidence="3" id="KW-1185">Reference proteome</keyword>
<name>A0A9W8DUM4_9FUNG</name>
<accession>A0A9W8DUM4</accession>
<dbReference type="EMBL" id="JANBPU010000043">
    <property type="protein sequence ID" value="KAJ1918538.1"/>
    <property type="molecule type" value="Genomic_DNA"/>
</dbReference>
<evidence type="ECO:0000313" key="3">
    <source>
        <dbReference type="Proteomes" id="UP001150538"/>
    </source>
</evidence>
<evidence type="ECO:0000313" key="2">
    <source>
        <dbReference type="EMBL" id="KAJ1918538.1"/>
    </source>
</evidence>
<keyword evidence="1" id="KW-0812">Transmembrane</keyword>
<dbReference type="Proteomes" id="UP001150538">
    <property type="component" value="Unassembled WGS sequence"/>
</dbReference>
<comment type="caution">
    <text evidence="2">The sequence shown here is derived from an EMBL/GenBank/DDBJ whole genome shotgun (WGS) entry which is preliminary data.</text>
</comment>
<organism evidence="2 3">
    <name type="scientific">Mycoemilia scoparia</name>
    <dbReference type="NCBI Taxonomy" id="417184"/>
    <lineage>
        <taxon>Eukaryota</taxon>
        <taxon>Fungi</taxon>
        <taxon>Fungi incertae sedis</taxon>
        <taxon>Zoopagomycota</taxon>
        <taxon>Kickxellomycotina</taxon>
        <taxon>Kickxellomycetes</taxon>
        <taxon>Kickxellales</taxon>
        <taxon>Kickxellaceae</taxon>
        <taxon>Mycoemilia</taxon>
    </lineage>
</organism>
<feature type="transmembrane region" description="Helical" evidence="1">
    <location>
        <begin position="30"/>
        <end position="50"/>
    </location>
</feature>
<sequence>MLNISRLAPVIRNVRFASTKAGKDQGTTILQYWGVGGLSILGVAYGLYLIDEEPIPRDSSKKE</sequence>
<keyword evidence="1" id="KW-1133">Transmembrane helix</keyword>
<keyword evidence="1" id="KW-0472">Membrane</keyword>
<evidence type="ECO:0000256" key="1">
    <source>
        <dbReference type="SAM" id="Phobius"/>
    </source>
</evidence>
<gene>
    <name evidence="2" type="ORF">H4219_002552</name>
</gene>
<proteinExistence type="predicted"/>
<dbReference type="AlphaFoldDB" id="A0A9W8DUM4"/>